<reference evidence="5 6" key="1">
    <citation type="submission" date="2016-11" db="EMBL/GenBank/DDBJ databases">
        <authorList>
            <person name="Jaros S."/>
            <person name="Januszkiewicz K."/>
            <person name="Wedrychowicz H."/>
        </authorList>
    </citation>
    <scope>NUCLEOTIDE SEQUENCE [LARGE SCALE GENOMIC DNA]</scope>
    <source>
        <strain evidence="5 6">DSM 44523</strain>
    </source>
</reference>
<protein>
    <submittedName>
        <fullName evidence="5">Threonine dehydratase</fullName>
    </submittedName>
</protein>
<dbReference type="RefSeq" id="WP_073485655.1">
    <property type="nucleotide sequence ID" value="NZ_FQVN01000006.1"/>
</dbReference>
<organism evidence="5 6">
    <name type="scientific">Streptoalloteichus hindustanus</name>
    <dbReference type="NCBI Taxonomy" id="2017"/>
    <lineage>
        <taxon>Bacteria</taxon>
        <taxon>Bacillati</taxon>
        <taxon>Actinomycetota</taxon>
        <taxon>Actinomycetes</taxon>
        <taxon>Pseudonocardiales</taxon>
        <taxon>Pseudonocardiaceae</taxon>
        <taxon>Streptoalloteichus</taxon>
    </lineage>
</organism>
<dbReference type="GO" id="GO:0006565">
    <property type="term" value="P:L-serine catabolic process"/>
    <property type="evidence" value="ECO:0007669"/>
    <property type="project" value="TreeGrafter"/>
</dbReference>
<evidence type="ECO:0000313" key="5">
    <source>
        <dbReference type="EMBL" id="SHG10291.1"/>
    </source>
</evidence>
<dbReference type="InterPro" id="IPR036052">
    <property type="entry name" value="TrpB-like_PALP_sf"/>
</dbReference>
<dbReference type="PANTHER" id="PTHR48078:SF6">
    <property type="entry name" value="L-THREONINE DEHYDRATASE CATABOLIC TDCB"/>
    <property type="match status" value="1"/>
</dbReference>
<dbReference type="SUPFAM" id="SSF53686">
    <property type="entry name" value="Tryptophan synthase beta subunit-like PLP-dependent enzymes"/>
    <property type="match status" value="1"/>
</dbReference>
<evidence type="ECO:0000259" key="4">
    <source>
        <dbReference type="Pfam" id="PF00291"/>
    </source>
</evidence>
<keyword evidence="2" id="KW-0663">Pyridoxal phosphate</keyword>
<evidence type="ECO:0000256" key="1">
    <source>
        <dbReference type="ARBA" id="ARBA00001933"/>
    </source>
</evidence>
<dbReference type="InterPro" id="IPR001926">
    <property type="entry name" value="TrpB-like_PALP"/>
</dbReference>
<accession>A0A1M5H2K6</accession>
<gene>
    <name evidence="5" type="ORF">SAMN05444320_106377</name>
</gene>
<dbReference type="GO" id="GO:0009097">
    <property type="term" value="P:isoleucine biosynthetic process"/>
    <property type="evidence" value="ECO:0007669"/>
    <property type="project" value="TreeGrafter"/>
</dbReference>
<evidence type="ECO:0000313" key="6">
    <source>
        <dbReference type="Proteomes" id="UP000184501"/>
    </source>
</evidence>
<evidence type="ECO:0000256" key="2">
    <source>
        <dbReference type="ARBA" id="ARBA00022898"/>
    </source>
</evidence>
<dbReference type="AlphaFoldDB" id="A0A1M5H2K6"/>
<dbReference type="PANTHER" id="PTHR48078">
    <property type="entry name" value="THREONINE DEHYDRATASE, MITOCHONDRIAL-RELATED"/>
    <property type="match status" value="1"/>
</dbReference>
<feature type="domain" description="Tryptophan synthase beta chain-like PALP" evidence="4">
    <location>
        <begin position="22"/>
        <end position="308"/>
    </location>
</feature>
<keyword evidence="3" id="KW-0456">Lyase</keyword>
<dbReference type="STRING" id="2017.SAMN05444320_106377"/>
<dbReference type="GO" id="GO:0004794">
    <property type="term" value="F:threonine deaminase activity"/>
    <property type="evidence" value="ECO:0007669"/>
    <property type="project" value="TreeGrafter"/>
</dbReference>
<comment type="cofactor">
    <cofactor evidence="1">
        <name>pyridoxal 5'-phosphate</name>
        <dbReference type="ChEBI" id="CHEBI:597326"/>
    </cofactor>
</comment>
<dbReference type="Pfam" id="PF00291">
    <property type="entry name" value="PALP"/>
    <property type="match status" value="1"/>
</dbReference>
<dbReference type="GO" id="GO:0006567">
    <property type="term" value="P:L-threonine catabolic process"/>
    <property type="evidence" value="ECO:0007669"/>
    <property type="project" value="TreeGrafter"/>
</dbReference>
<proteinExistence type="predicted"/>
<evidence type="ECO:0000256" key="3">
    <source>
        <dbReference type="ARBA" id="ARBA00023239"/>
    </source>
</evidence>
<dbReference type="Proteomes" id="UP000184501">
    <property type="component" value="Unassembled WGS sequence"/>
</dbReference>
<dbReference type="OrthoDB" id="9811476at2"/>
<name>A0A1M5H2K6_STRHI</name>
<dbReference type="GO" id="GO:0003941">
    <property type="term" value="F:L-serine ammonia-lyase activity"/>
    <property type="evidence" value="ECO:0007669"/>
    <property type="project" value="TreeGrafter"/>
</dbReference>
<keyword evidence="6" id="KW-1185">Reference proteome</keyword>
<dbReference type="InterPro" id="IPR050147">
    <property type="entry name" value="Ser/Thr_Dehydratase"/>
</dbReference>
<dbReference type="EMBL" id="FQVN01000006">
    <property type="protein sequence ID" value="SHG10291.1"/>
    <property type="molecule type" value="Genomic_DNA"/>
</dbReference>
<dbReference type="Gene3D" id="3.40.50.1100">
    <property type="match status" value="2"/>
</dbReference>
<sequence>MTQSALSLSPERIERAAREIDPVFRNTPQFADDHLNAVLGREVVVKVETVNPIRSFKGRGADFFLRQLGRVPQVVCASAGNFGQGLAYAGRALGVDVHVFSAERANPDKVARMRSLGARVTLGGADFDEAKEAAREYAAGQADRVFVEDGHEPGIAEGAGSIAVELLGSSRESAPPDTVVVPLGNGALVAGVARWIREVAPATRVVAVCAAGAPSMELSWRAGEPVPTERVDTIADGIDVRVPVPAAVAWARELVDDVVLVDDDEMLAMVRVVRDTLGLLVEPAAASGLAAIRRHDIPGDRLATVLTGGNVSAQVLARLG</sequence>